<dbReference type="PANTHER" id="PTHR43133:SF46">
    <property type="entry name" value="RNA POLYMERASE SIGMA-70 FACTOR ECF SUBFAMILY"/>
    <property type="match status" value="1"/>
</dbReference>
<dbReference type="InterPro" id="IPR039425">
    <property type="entry name" value="RNA_pol_sigma-70-like"/>
</dbReference>
<protein>
    <recommendedName>
        <fullName evidence="5">RNA polymerase sigma factor 70 region 4 type 2 domain-containing protein</fullName>
    </recommendedName>
</protein>
<dbReference type="InterPro" id="IPR013249">
    <property type="entry name" value="RNA_pol_sigma70_r4_t2"/>
</dbReference>
<dbReference type="Gene3D" id="1.10.10.10">
    <property type="entry name" value="Winged helix-like DNA-binding domain superfamily/Winged helix DNA-binding domain"/>
    <property type="match status" value="1"/>
</dbReference>
<dbReference type="CDD" id="cd06171">
    <property type="entry name" value="Sigma70_r4"/>
    <property type="match status" value="1"/>
</dbReference>
<dbReference type="Proteomes" id="UP000078486">
    <property type="component" value="Unassembled WGS sequence"/>
</dbReference>
<dbReference type="Gene3D" id="1.10.1740.10">
    <property type="match status" value="1"/>
</dbReference>
<reference evidence="6 7" key="1">
    <citation type="submission" date="2016-01" db="EMBL/GenBank/DDBJ databases">
        <title>High potential of lignocellulose degradation of a new Verrucomicrobia species.</title>
        <authorList>
            <person name="Wang Y."/>
            <person name="Shi Y."/>
            <person name="Qiu Z."/>
            <person name="Liu S."/>
            <person name="Yang H."/>
        </authorList>
    </citation>
    <scope>NUCLEOTIDE SEQUENCE [LARGE SCALE GENOMIC DNA]</scope>
    <source>
        <strain evidence="6 7">TSB47</strain>
    </source>
</reference>
<dbReference type="SUPFAM" id="SSF88946">
    <property type="entry name" value="Sigma2 domain of RNA polymerase sigma factors"/>
    <property type="match status" value="1"/>
</dbReference>
<dbReference type="InterPro" id="IPR014284">
    <property type="entry name" value="RNA_pol_sigma-70_dom"/>
</dbReference>
<dbReference type="GO" id="GO:0006352">
    <property type="term" value="P:DNA-templated transcription initiation"/>
    <property type="evidence" value="ECO:0007669"/>
    <property type="project" value="InterPro"/>
</dbReference>
<keyword evidence="4" id="KW-0804">Transcription</keyword>
<sequence length="195" mass="22130">MNADSGNDDEWLARMARGDEEALVLLMRKYYVHLAQFAHSLLDRHDLAQEAVSNVFISLWRRRETLSIRTGVRHYLFGAVVKQASSLLASDVIRPELVPLDNVPAHQLAQPAQSDDGVLYREFQAEIEALLASMPPQRQQVFRMSRIENMRYKEIGESLGISEFTVRSHIAKAMRTLEEALPGIRSRLKGDSRTG</sequence>
<evidence type="ECO:0000259" key="5">
    <source>
        <dbReference type="Pfam" id="PF08281"/>
    </source>
</evidence>
<gene>
    <name evidence="6" type="ORF">AW736_09915</name>
</gene>
<keyword evidence="2" id="KW-0805">Transcription regulation</keyword>
<accession>A0A178ILY6</accession>
<evidence type="ECO:0000256" key="1">
    <source>
        <dbReference type="ARBA" id="ARBA00010641"/>
    </source>
</evidence>
<dbReference type="SUPFAM" id="SSF88659">
    <property type="entry name" value="Sigma3 and sigma4 domains of RNA polymerase sigma factors"/>
    <property type="match status" value="1"/>
</dbReference>
<keyword evidence="7" id="KW-1185">Reference proteome</keyword>
<dbReference type="RefSeq" id="WP_068770116.1">
    <property type="nucleotide sequence ID" value="NZ_CP109796.1"/>
</dbReference>
<keyword evidence="3" id="KW-0731">Sigma factor</keyword>
<dbReference type="InterPro" id="IPR013325">
    <property type="entry name" value="RNA_pol_sigma_r2"/>
</dbReference>
<evidence type="ECO:0000256" key="2">
    <source>
        <dbReference type="ARBA" id="ARBA00023015"/>
    </source>
</evidence>
<dbReference type="PANTHER" id="PTHR43133">
    <property type="entry name" value="RNA POLYMERASE ECF-TYPE SIGMA FACTO"/>
    <property type="match status" value="1"/>
</dbReference>
<dbReference type="InterPro" id="IPR036388">
    <property type="entry name" value="WH-like_DNA-bd_sf"/>
</dbReference>
<organism evidence="6 7">
    <name type="scientific">Termitidicoccus mucosus</name>
    <dbReference type="NCBI Taxonomy" id="1184151"/>
    <lineage>
        <taxon>Bacteria</taxon>
        <taxon>Pseudomonadati</taxon>
        <taxon>Verrucomicrobiota</taxon>
        <taxon>Opitutia</taxon>
        <taxon>Opitutales</taxon>
        <taxon>Opitutaceae</taxon>
        <taxon>Termitidicoccus</taxon>
    </lineage>
</organism>
<evidence type="ECO:0000313" key="7">
    <source>
        <dbReference type="Proteomes" id="UP000078486"/>
    </source>
</evidence>
<evidence type="ECO:0000256" key="4">
    <source>
        <dbReference type="ARBA" id="ARBA00023163"/>
    </source>
</evidence>
<proteinExistence type="inferred from homology"/>
<evidence type="ECO:0000256" key="3">
    <source>
        <dbReference type="ARBA" id="ARBA00023082"/>
    </source>
</evidence>
<dbReference type="InterPro" id="IPR013324">
    <property type="entry name" value="RNA_pol_sigma_r3/r4-like"/>
</dbReference>
<evidence type="ECO:0000313" key="6">
    <source>
        <dbReference type="EMBL" id="OAM90086.1"/>
    </source>
</evidence>
<comment type="caution">
    <text evidence="6">The sequence shown here is derived from an EMBL/GenBank/DDBJ whole genome shotgun (WGS) entry which is preliminary data.</text>
</comment>
<dbReference type="NCBIfam" id="TIGR02937">
    <property type="entry name" value="sigma70-ECF"/>
    <property type="match status" value="1"/>
</dbReference>
<dbReference type="EMBL" id="LRRQ01000075">
    <property type="protein sequence ID" value="OAM90086.1"/>
    <property type="molecule type" value="Genomic_DNA"/>
</dbReference>
<dbReference type="AlphaFoldDB" id="A0A178ILY6"/>
<dbReference type="GO" id="GO:0016987">
    <property type="term" value="F:sigma factor activity"/>
    <property type="evidence" value="ECO:0007669"/>
    <property type="project" value="UniProtKB-KW"/>
</dbReference>
<dbReference type="STRING" id="1184151.AW736_09915"/>
<comment type="similarity">
    <text evidence="1">Belongs to the sigma-70 factor family. ECF subfamily.</text>
</comment>
<dbReference type="GO" id="GO:0003677">
    <property type="term" value="F:DNA binding"/>
    <property type="evidence" value="ECO:0007669"/>
    <property type="project" value="InterPro"/>
</dbReference>
<name>A0A178ILY6_9BACT</name>
<dbReference type="Pfam" id="PF08281">
    <property type="entry name" value="Sigma70_r4_2"/>
    <property type="match status" value="1"/>
</dbReference>
<feature type="domain" description="RNA polymerase sigma factor 70 region 4 type 2" evidence="5">
    <location>
        <begin position="126"/>
        <end position="177"/>
    </location>
</feature>